<gene>
    <name evidence="1" type="ORF">MOBT1_000299</name>
</gene>
<dbReference type="EMBL" id="CP119934">
    <property type="protein sequence ID" value="WFD01623.1"/>
    <property type="molecule type" value="Genomic_DNA"/>
</dbReference>
<reference evidence="1" key="1">
    <citation type="submission" date="2023-03" db="EMBL/GenBank/DDBJ databases">
        <title>Mating type loci evolution in Malassezia.</title>
        <authorList>
            <person name="Coelho M.A."/>
        </authorList>
    </citation>
    <scope>NUCLEOTIDE SEQUENCE</scope>
    <source>
        <strain evidence="1">CBS 7876</strain>
    </source>
</reference>
<evidence type="ECO:0000313" key="1">
    <source>
        <dbReference type="EMBL" id="WFD01623.1"/>
    </source>
</evidence>
<keyword evidence="2" id="KW-1185">Reference proteome</keyword>
<dbReference type="Proteomes" id="UP001214603">
    <property type="component" value="Chromosome 1"/>
</dbReference>
<evidence type="ECO:0000313" key="2">
    <source>
        <dbReference type="Proteomes" id="UP001214603"/>
    </source>
</evidence>
<sequence length="332" mass="35836">MDAKTTQQLESCLVYLYYRQQYAAAYEWAGALLRRLHVLRDVDTLEWLTAGTFGPYARQTKHEKALSHSAVARESLDLALRCLLHLHAAPWAWSSLDRSVVYAAFERVRADPAEYRALLVDGQVNEGAAKRLLWTPLPGLAASLGDVCVRAGFYRGTSAPDPGALEALALVLGVRGTPWRILVLCARAFSGWAHESPRDVCVVLAHACLACALQVCTPSNRAALARDVLAARVLHAAHLPECSAAPAAEQSTDAAHDAALLHELSTHALSAEAAVAILHGALRKRGGASVLARRLPSYLFSAREMLAGRDTQWLADDDDAPAAEAPRSVKTL</sequence>
<proteinExistence type="predicted"/>
<accession>A0AAF0IRU1</accession>
<dbReference type="AlphaFoldDB" id="A0AAF0IRU1"/>
<organism evidence="1 2">
    <name type="scientific">Malassezia obtusa</name>
    <dbReference type="NCBI Taxonomy" id="76774"/>
    <lineage>
        <taxon>Eukaryota</taxon>
        <taxon>Fungi</taxon>
        <taxon>Dikarya</taxon>
        <taxon>Basidiomycota</taxon>
        <taxon>Ustilaginomycotina</taxon>
        <taxon>Malasseziomycetes</taxon>
        <taxon>Malasseziales</taxon>
        <taxon>Malasseziaceae</taxon>
        <taxon>Malassezia</taxon>
    </lineage>
</organism>
<protein>
    <submittedName>
        <fullName evidence="1">Uncharacterized protein</fullName>
    </submittedName>
</protein>
<name>A0AAF0IRU1_9BASI</name>